<organism evidence="9 10">
    <name type="scientific">Mycobacterium talmoniae</name>
    <dbReference type="NCBI Taxonomy" id="1858794"/>
    <lineage>
        <taxon>Bacteria</taxon>
        <taxon>Bacillati</taxon>
        <taxon>Actinomycetota</taxon>
        <taxon>Actinomycetes</taxon>
        <taxon>Mycobacteriales</taxon>
        <taxon>Mycobacteriaceae</taxon>
        <taxon>Mycobacterium</taxon>
    </lineage>
</organism>
<dbReference type="PANTHER" id="PTHR30346">
    <property type="entry name" value="TRANSCRIPTIONAL DUAL REGULATOR HCAR-RELATED"/>
    <property type="match status" value="1"/>
</dbReference>
<comment type="function">
    <text evidence="7">Required for the induction the katG gene for catalase. Involved in the response to hydrogen peroxide.</text>
</comment>
<dbReference type="AlphaFoldDB" id="A0A1S1NF57"/>
<dbReference type="InterPro" id="IPR005119">
    <property type="entry name" value="LysR_subst-bd"/>
</dbReference>
<dbReference type="Gene3D" id="1.10.10.10">
    <property type="entry name" value="Winged helix-like DNA-binding domain superfamily/Winged helix DNA-binding domain"/>
    <property type="match status" value="1"/>
</dbReference>
<dbReference type="PRINTS" id="PR00039">
    <property type="entry name" value="HTHLYSR"/>
</dbReference>
<dbReference type="PROSITE" id="PS50931">
    <property type="entry name" value="HTH_LYSR"/>
    <property type="match status" value="1"/>
</dbReference>
<dbReference type="GO" id="GO:0003677">
    <property type="term" value="F:DNA binding"/>
    <property type="evidence" value="ECO:0007669"/>
    <property type="project" value="UniProtKB-KW"/>
</dbReference>
<dbReference type="Pfam" id="PF03466">
    <property type="entry name" value="LysR_substrate"/>
    <property type="match status" value="1"/>
</dbReference>
<feature type="domain" description="HTH lysR-type" evidence="8">
    <location>
        <begin position="1"/>
        <end position="58"/>
    </location>
</feature>
<comment type="caution">
    <text evidence="9">The sequence shown here is derived from an EMBL/GenBank/DDBJ whole genome shotgun (WGS) entry which is preliminary data.</text>
</comment>
<evidence type="ECO:0000313" key="9">
    <source>
        <dbReference type="EMBL" id="OHU99226.1"/>
    </source>
</evidence>
<keyword evidence="10" id="KW-1185">Reference proteome</keyword>
<keyword evidence="3" id="KW-0238">DNA-binding</keyword>
<dbReference type="GO" id="GO:0032993">
    <property type="term" value="C:protein-DNA complex"/>
    <property type="evidence" value="ECO:0007669"/>
    <property type="project" value="TreeGrafter"/>
</dbReference>
<dbReference type="PANTHER" id="PTHR30346:SF28">
    <property type="entry name" value="HTH-TYPE TRANSCRIPTIONAL REGULATOR CYNR"/>
    <property type="match status" value="1"/>
</dbReference>
<sequence>MDLRQLTHFVAVAEERQFTRAAARVHVVQSTLSASIGSLERELGTPLLIRSSRRVELTAAGRALLPAARRALAAAEDARAAVAAVHGLLRGHLAIGVAQALGSIDLAALLLRYHQRHPGVGLTLKRGTIDGMVRATVAGELDLAFVNHPFDPRRVDELSLCAESLVLAVSCDDPLAGRQVVALADLGCREFVAMRKKYAIRTRIDASCAAVGLNRHICCEADALSDLVDLVGSGMAIAFLPPSILKGAERVVAVNTDPAIPWELVVVTPAERPPSPAAAEFLGMVRECV</sequence>
<evidence type="ECO:0000256" key="7">
    <source>
        <dbReference type="ARBA" id="ARBA00056658"/>
    </source>
</evidence>
<dbReference type="InterPro" id="IPR036390">
    <property type="entry name" value="WH_DNA-bd_sf"/>
</dbReference>
<evidence type="ECO:0000256" key="6">
    <source>
        <dbReference type="ARBA" id="ARBA00040885"/>
    </source>
</evidence>
<evidence type="ECO:0000259" key="8">
    <source>
        <dbReference type="PROSITE" id="PS50931"/>
    </source>
</evidence>
<reference evidence="9 10" key="1">
    <citation type="submission" date="2016-10" db="EMBL/GenBank/DDBJ databases">
        <title>Genome sequence of Mycobacterium talmonii.</title>
        <authorList>
            <person name="Greninger A.L."/>
            <person name="Elliott B."/>
            <person name="Vasireddy S."/>
            <person name="Vasireddy R."/>
        </authorList>
    </citation>
    <scope>NUCLEOTIDE SEQUENCE [LARGE SCALE GENOMIC DNA]</scope>
    <source>
        <strain evidence="10">NE-TNMC-100812</strain>
    </source>
</reference>
<evidence type="ECO:0000256" key="4">
    <source>
        <dbReference type="ARBA" id="ARBA00023159"/>
    </source>
</evidence>
<evidence type="ECO:0000256" key="3">
    <source>
        <dbReference type="ARBA" id="ARBA00023125"/>
    </source>
</evidence>
<dbReference type="FunFam" id="1.10.10.10:FF:000001">
    <property type="entry name" value="LysR family transcriptional regulator"/>
    <property type="match status" value="1"/>
</dbReference>
<keyword evidence="2" id="KW-0805">Transcription regulation</keyword>
<accession>A0A1S1NF57</accession>
<dbReference type="SUPFAM" id="SSF53850">
    <property type="entry name" value="Periplasmic binding protein-like II"/>
    <property type="match status" value="1"/>
</dbReference>
<dbReference type="RefSeq" id="WP_071028602.1">
    <property type="nucleotide sequence ID" value="NZ_MLQM01000127.1"/>
</dbReference>
<dbReference type="Proteomes" id="UP000179734">
    <property type="component" value="Unassembled WGS sequence"/>
</dbReference>
<dbReference type="SUPFAM" id="SSF46785">
    <property type="entry name" value="Winged helix' DNA-binding domain"/>
    <property type="match status" value="1"/>
</dbReference>
<dbReference type="InterPro" id="IPR000847">
    <property type="entry name" value="LysR_HTH_N"/>
</dbReference>
<evidence type="ECO:0000256" key="5">
    <source>
        <dbReference type="ARBA" id="ARBA00023163"/>
    </source>
</evidence>
<evidence type="ECO:0000313" key="10">
    <source>
        <dbReference type="Proteomes" id="UP000179734"/>
    </source>
</evidence>
<proteinExistence type="inferred from homology"/>
<keyword evidence="5" id="KW-0804">Transcription</keyword>
<protein>
    <recommendedName>
        <fullName evidence="6">Probable hydrogen peroxide-inducible genes activator</fullName>
    </recommendedName>
</protein>
<evidence type="ECO:0000256" key="1">
    <source>
        <dbReference type="ARBA" id="ARBA00009437"/>
    </source>
</evidence>
<dbReference type="EMBL" id="MLQM01000127">
    <property type="protein sequence ID" value="OHU99226.1"/>
    <property type="molecule type" value="Genomic_DNA"/>
</dbReference>
<dbReference type="Gene3D" id="3.40.190.290">
    <property type="match status" value="1"/>
</dbReference>
<comment type="similarity">
    <text evidence="1">Belongs to the LysR transcriptional regulatory family.</text>
</comment>
<gene>
    <name evidence="9" type="ORF">BKN37_19460</name>
</gene>
<evidence type="ECO:0000256" key="2">
    <source>
        <dbReference type="ARBA" id="ARBA00023015"/>
    </source>
</evidence>
<dbReference type="GO" id="GO:0003700">
    <property type="term" value="F:DNA-binding transcription factor activity"/>
    <property type="evidence" value="ECO:0007669"/>
    <property type="project" value="InterPro"/>
</dbReference>
<dbReference type="Pfam" id="PF00126">
    <property type="entry name" value="HTH_1"/>
    <property type="match status" value="1"/>
</dbReference>
<keyword evidence="4" id="KW-0010">Activator</keyword>
<dbReference type="InterPro" id="IPR036388">
    <property type="entry name" value="WH-like_DNA-bd_sf"/>
</dbReference>
<name>A0A1S1NF57_9MYCO</name>